<feature type="transmembrane region" description="Helical" evidence="5">
    <location>
        <begin position="12"/>
        <end position="28"/>
    </location>
</feature>
<organism evidence="7 8">
    <name type="scientific">Drancourtella massiliensis</name>
    <dbReference type="NCBI Taxonomy" id="1632013"/>
    <lineage>
        <taxon>Bacteria</taxon>
        <taxon>Bacillati</taxon>
        <taxon>Bacillota</taxon>
        <taxon>Clostridia</taxon>
        <taxon>Eubacteriales</taxon>
        <taxon>Oscillospiraceae</taxon>
        <taxon>Drancourtella</taxon>
    </lineage>
</organism>
<feature type="transmembrane region" description="Helical" evidence="5">
    <location>
        <begin position="86"/>
        <end position="104"/>
    </location>
</feature>
<evidence type="ECO:0000259" key="6">
    <source>
        <dbReference type="Pfam" id="PF04932"/>
    </source>
</evidence>
<gene>
    <name evidence="7" type="ORF">H6A32_11935</name>
</gene>
<evidence type="ECO:0000256" key="2">
    <source>
        <dbReference type="ARBA" id="ARBA00022692"/>
    </source>
</evidence>
<dbReference type="Pfam" id="PF04932">
    <property type="entry name" value="Wzy_C"/>
    <property type="match status" value="1"/>
</dbReference>
<dbReference type="EMBL" id="JACJKH010000022">
    <property type="protein sequence ID" value="MBM6745005.1"/>
    <property type="molecule type" value="Genomic_DNA"/>
</dbReference>
<feature type="transmembrane region" description="Helical" evidence="5">
    <location>
        <begin position="61"/>
        <end position="80"/>
    </location>
</feature>
<proteinExistence type="predicted"/>
<dbReference type="InterPro" id="IPR051533">
    <property type="entry name" value="WaaL-like"/>
</dbReference>
<keyword evidence="8" id="KW-1185">Reference proteome</keyword>
<comment type="subcellular location">
    <subcellularLocation>
        <location evidence="1">Membrane</location>
        <topology evidence="1">Multi-pass membrane protein</topology>
    </subcellularLocation>
</comment>
<keyword evidence="2 5" id="KW-0812">Transmembrane</keyword>
<name>A0ABS2EJ48_9FIRM</name>
<comment type="caution">
    <text evidence="7">The sequence shown here is derived from an EMBL/GenBank/DDBJ whole genome shotgun (WGS) entry which is preliminary data.</text>
</comment>
<dbReference type="GO" id="GO:0016874">
    <property type="term" value="F:ligase activity"/>
    <property type="evidence" value="ECO:0007669"/>
    <property type="project" value="UniProtKB-KW"/>
</dbReference>
<sequence>MRIESPKSLCQKCLLILGLFLLMRFYVIEELSGNFFYTNASRMAFLVVLLLYLFKYKKISIPIVLIFLYYLMISISTLLNGHSLRTLIMTAYPTIGLAMLMEYYTKKDFKILISSIALIFKVLLTLNIIIYLVDPSRYGEYQYFLGVANQMGVIYIVGICCIYLDSKINKAKHSHLIFSFYLLLFSLANIFLFYSSNAKMAWIICLILYIVKGFKNVVKKFDFFSIIVGYAIFVYLIIFQNIQVYFRDFIYNFFGKNVTFSGRTYIWENVIPIIKENLLLGNGMTESANIIFMNKIINSAYSMTGFFSSHNTYLQELYYGGFISLIPLVLFVLYIRGITKVKDECVVYILIALIGILFVYIFEAVGYLGVFFLGMLLYCYANYQKRRML</sequence>
<accession>A0ABS2EJ48</accession>
<feature type="transmembrane region" description="Helical" evidence="5">
    <location>
        <begin position="200"/>
        <end position="218"/>
    </location>
</feature>
<evidence type="ECO:0000256" key="3">
    <source>
        <dbReference type="ARBA" id="ARBA00022989"/>
    </source>
</evidence>
<dbReference type="RefSeq" id="WP_204864442.1">
    <property type="nucleotide sequence ID" value="NZ_JACJKH010000022.1"/>
</dbReference>
<evidence type="ECO:0000256" key="1">
    <source>
        <dbReference type="ARBA" id="ARBA00004141"/>
    </source>
</evidence>
<feature type="transmembrane region" description="Helical" evidence="5">
    <location>
        <begin position="223"/>
        <end position="246"/>
    </location>
</feature>
<dbReference type="PANTHER" id="PTHR37422:SF13">
    <property type="entry name" value="LIPOPOLYSACCHARIDE BIOSYNTHESIS PROTEIN PA4999-RELATED"/>
    <property type="match status" value="1"/>
</dbReference>
<evidence type="ECO:0000313" key="8">
    <source>
        <dbReference type="Proteomes" id="UP000775686"/>
    </source>
</evidence>
<dbReference type="InterPro" id="IPR007016">
    <property type="entry name" value="O-antigen_ligase-rel_domated"/>
</dbReference>
<protein>
    <submittedName>
        <fullName evidence="7">O-antigen ligase family protein</fullName>
    </submittedName>
</protein>
<feature type="transmembrane region" description="Helical" evidence="5">
    <location>
        <begin position="345"/>
        <end position="361"/>
    </location>
</feature>
<feature type="domain" description="O-antigen ligase-related" evidence="6">
    <location>
        <begin position="183"/>
        <end position="326"/>
    </location>
</feature>
<feature type="transmembrane region" description="Helical" evidence="5">
    <location>
        <begin position="111"/>
        <end position="131"/>
    </location>
</feature>
<evidence type="ECO:0000313" key="7">
    <source>
        <dbReference type="EMBL" id="MBM6745005.1"/>
    </source>
</evidence>
<feature type="transmembrane region" description="Helical" evidence="5">
    <location>
        <begin position="34"/>
        <end position="54"/>
    </location>
</feature>
<keyword evidence="3 5" id="KW-1133">Transmembrane helix</keyword>
<dbReference type="PANTHER" id="PTHR37422">
    <property type="entry name" value="TEICHURONIC ACID BIOSYNTHESIS PROTEIN TUAE"/>
    <property type="match status" value="1"/>
</dbReference>
<evidence type="ECO:0000256" key="4">
    <source>
        <dbReference type="ARBA" id="ARBA00023136"/>
    </source>
</evidence>
<dbReference type="Proteomes" id="UP000775686">
    <property type="component" value="Unassembled WGS sequence"/>
</dbReference>
<feature type="transmembrane region" description="Helical" evidence="5">
    <location>
        <begin position="143"/>
        <end position="164"/>
    </location>
</feature>
<feature type="transmembrane region" description="Helical" evidence="5">
    <location>
        <begin position="176"/>
        <end position="194"/>
    </location>
</feature>
<keyword evidence="7" id="KW-0436">Ligase</keyword>
<feature type="transmembrane region" description="Helical" evidence="5">
    <location>
        <begin position="317"/>
        <end position="338"/>
    </location>
</feature>
<keyword evidence="4 5" id="KW-0472">Membrane</keyword>
<evidence type="ECO:0000256" key="5">
    <source>
        <dbReference type="SAM" id="Phobius"/>
    </source>
</evidence>
<reference evidence="7 8" key="1">
    <citation type="journal article" date="2021" name="Sci. Rep.">
        <title>The distribution of antibiotic resistance genes in chicken gut microbiota commensals.</title>
        <authorList>
            <person name="Juricova H."/>
            <person name="Matiasovicova J."/>
            <person name="Kubasova T."/>
            <person name="Cejkova D."/>
            <person name="Rychlik I."/>
        </authorList>
    </citation>
    <scope>NUCLEOTIDE SEQUENCE [LARGE SCALE GENOMIC DNA]</scope>
    <source>
        <strain evidence="7 8">An770</strain>
    </source>
</reference>
<feature type="transmembrane region" description="Helical" evidence="5">
    <location>
        <begin position="367"/>
        <end position="383"/>
    </location>
</feature>